<dbReference type="PANTHER" id="PTHR12303:SF6">
    <property type="entry name" value="CARNOSINE N-METHYLTRANSFERASE"/>
    <property type="match status" value="1"/>
</dbReference>
<evidence type="ECO:0000256" key="3">
    <source>
        <dbReference type="ARBA" id="ARBA00022603"/>
    </source>
</evidence>
<feature type="region of interest" description="Disordered" evidence="6">
    <location>
        <begin position="275"/>
        <end position="337"/>
    </location>
</feature>
<dbReference type="eggNOG" id="KOG2798">
    <property type="taxonomic scope" value="Eukaryota"/>
</dbReference>
<dbReference type="EC" id="2.1.1.22" evidence="2"/>
<dbReference type="GeneID" id="19164858"/>
<dbReference type="STRING" id="1182542.W9YHY2"/>
<organism evidence="7 8">
    <name type="scientific">Capronia epimyces CBS 606.96</name>
    <dbReference type="NCBI Taxonomy" id="1182542"/>
    <lineage>
        <taxon>Eukaryota</taxon>
        <taxon>Fungi</taxon>
        <taxon>Dikarya</taxon>
        <taxon>Ascomycota</taxon>
        <taxon>Pezizomycotina</taxon>
        <taxon>Eurotiomycetes</taxon>
        <taxon>Chaetothyriomycetidae</taxon>
        <taxon>Chaetothyriales</taxon>
        <taxon>Herpotrichiellaceae</taxon>
        <taxon>Capronia</taxon>
    </lineage>
</organism>
<evidence type="ECO:0000256" key="5">
    <source>
        <dbReference type="ARBA" id="ARBA00022691"/>
    </source>
</evidence>
<evidence type="ECO:0000313" key="8">
    <source>
        <dbReference type="Proteomes" id="UP000019478"/>
    </source>
</evidence>
<dbReference type="Pfam" id="PF07942">
    <property type="entry name" value="CARME"/>
    <property type="match status" value="1"/>
</dbReference>
<evidence type="ECO:0000313" key="7">
    <source>
        <dbReference type="EMBL" id="EXJ92168.1"/>
    </source>
</evidence>
<protein>
    <recommendedName>
        <fullName evidence="2">carnosine N-methyltransferase</fullName>
        <ecNumber evidence="2">2.1.1.22</ecNumber>
    </recommendedName>
</protein>
<keyword evidence="4" id="KW-0808">Transferase</keyword>
<dbReference type="GO" id="GO:0032259">
    <property type="term" value="P:methylation"/>
    <property type="evidence" value="ECO:0007669"/>
    <property type="project" value="UniProtKB-KW"/>
</dbReference>
<reference evidence="7 8" key="1">
    <citation type="submission" date="2013-03" db="EMBL/GenBank/DDBJ databases">
        <title>The Genome Sequence of Capronia epimyces CBS 606.96.</title>
        <authorList>
            <consortium name="The Broad Institute Genomics Platform"/>
            <person name="Cuomo C."/>
            <person name="de Hoog S."/>
            <person name="Gorbushina A."/>
            <person name="Walker B."/>
            <person name="Young S.K."/>
            <person name="Zeng Q."/>
            <person name="Gargeya S."/>
            <person name="Fitzgerald M."/>
            <person name="Haas B."/>
            <person name="Abouelleil A."/>
            <person name="Allen A.W."/>
            <person name="Alvarado L."/>
            <person name="Arachchi H.M."/>
            <person name="Berlin A.M."/>
            <person name="Chapman S.B."/>
            <person name="Gainer-Dewar J."/>
            <person name="Goldberg J."/>
            <person name="Griggs A."/>
            <person name="Gujja S."/>
            <person name="Hansen M."/>
            <person name="Howarth C."/>
            <person name="Imamovic A."/>
            <person name="Ireland A."/>
            <person name="Larimer J."/>
            <person name="McCowan C."/>
            <person name="Murphy C."/>
            <person name="Pearson M."/>
            <person name="Poon T.W."/>
            <person name="Priest M."/>
            <person name="Roberts A."/>
            <person name="Saif S."/>
            <person name="Shea T."/>
            <person name="Sisk P."/>
            <person name="Sykes S."/>
            <person name="Wortman J."/>
            <person name="Nusbaum C."/>
            <person name="Birren B."/>
        </authorList>
    </citation>
    <scope>NUCLEOTIDE SEQUENCE [LARGE SCALE GENOMIC DNA]</scope>
    <source>
        <strain evidence="7 8">CBS 606.96</strain>
    </source>
</reference>
<accession>W9YHY2</accession>
<name>W9YHY2_9EURO</name>
<dbReference type="AlphaFoldDB" id="W9YHY2"/>
<dbReference type="InterPro" id="IPR029063">
    <property type="entry name" value="SAM-dependent_MTases_sf"/>
</dbReference>
<dbReference type="Gene3D" id="3.40.50.150">
    <property type="entry name" value="Vaccinia Virus protein VP39"/>
    <property type="match status" value="1"/>
</dbReference>
<dbReference type="SMART" id="SM01296">
    <property type="entry name" value="N2227"/>
    <property type="match status" value="1"/>
</dbReference>
<dbReference type="OrthoDB" id="978at2759"/>
<comment type="similarity">
    <text evidence="1">Belongs to the carnosine N-methyltransferase family.</text>
</comment>
<dbReference type="HOGENOM" id="CLU_030612_1_2_1"/>
<proteinExistence type="inferred from homology"/>
<dbReference type="PANTHER" id="PTHR12303">
    <property type="entry name" value="CARNOSINE N-METHYLTRANSFERASE"/>
    <property type="match status" value="1"/>
</dbReference>
<gene>
    <name evidence="7" type="ORF">A1O3_00718</name>
</gene>
<dbReference type="Proteomes" id="UP000019478">
    <property type="component" value="Unassembled WGS sequence"/>
</dbReference>
<comment type="caution">
    <text evidence="7">The sequence shown here is derived from an EMBL/GenBank/DDBJ whole genome shotgun (WGS) entry which is preliminary data.</text>
</comment>
<feature type="compositionally biased region" description="Basic and acidic residues" evidence="6">
    <location>
        <begin position="327"/>
        <end position="337"/>
    </location>
</feature>
<dbReference type="GO" id="GO:0030735">
    <property type="term" value="F:carnosine N-methyltransferase activity"/>
    <property type="evidence" value="ECO:0007669"/>
    <property type="project" value="UniProtKB-EC"/>
</dbReference>
<keyword evidence="5" id="KW-0949">S-adenosyl-L-methionine</keyword>
<evidence type="ECO:0000256" key="2">
    <source>
        <dbReference type="ARBA" id="ARBA00012003"/>
    </source>
</evidence>
<sequence length="425" mass="46918">MLAAPPIAILDTLSAVDDAIDHNADLADAIFQLGLASFGLNEIPPNDDPEWDWHGKAKANDISKAHSTIRQFYRDWSGEGFTLEVKPLLDTILSDLESHLPEVEENRGSPSLLLPGAGLARLLLELCLRGYNVTGNEISYHQLLASNFILNCTQHADQYAIYPFAHTFTNVVSRKNQLRRHTIPDVHPGIALSTRLAAGEPVGEMNMTAGDFVLSYSTPECTEMFDGVVSVFFIDTAPNLIRYIETVRNCLKKGGVWVNIGPLLWHFDDRAPTGECDKDDADESKDKTVSAHDHIESTHPHDHLPGSHHSHDRSSERQGSVHHPTHSHNDGLRQGRRPDVAIEDKGIAEPGSFELSDEEVLQLVSQLGFEITHHGILDDDDDCGDHPNAPPGSVRGLGVGLGYMQDPTSLLQNRYRCSHWVAKKT</sequence>
<feature type="compositionally biased region" description="Basic and acidic residues" evidence="6">
    <location>
        <begin position="284"/>
        <end position="305"/>
    </location>
</feature>
<dbReference type="InterPro" id="IPR012901">
    <property type="entry name" value="CARME"/>
</dbReference>
<dbReference type="EMBL" id="AMGY01000001">
    <property type="protein sequence ID" value="EXJ92168.1"/>
    <property type="molecule type" value="Genomic_DNA"/>
</dbReference>
<evidence type="ECO:0000256" key="1">
    <source>
        <dbReference type="ARBA" id="ARBA00010086"/>
    </source>
</evidence>
<evidence type="ECO:0000256" key="4">
    <source>
        <dbReference type="ARBA" id="ARBA00022679"/>
    </source>
</evidence>
<dbReference type="RefSeq" id="XP_007729058.1">
    <property type="nucleotide sequence ID" value="XM_007730868.1"/>
</dbReference>
<keyword evidence="3" id="KW-0489">Methyltransferase</keyword>
<evidence type="ECO:0000256" key="6">
    <source>
        <dbReference type="SAM" id="MobiDB-lite"/>
    </source>
</evidence>
<dbReference type="SUPFAM" id="SSF53335">
    <property type="entry name" value="S-adenosyl-L-methionine-dependent methyltransferases"/>
    <property type="match status" value="1"/>
</dbReference>
<keyword evidence="8" id="KW-1185">Reference proteome</keyword>